<dbReference type="GO" id="GO:0005737">
    <property type="term" value="C:cytoplasm"/>
    <property type="evidence" value="ECO:0007669"/>
    <property type="project" value="TreeGrafter"/>
</dbReference>
<dbReference type="OrthoDB" id="413572at2759"/>
<evidence type="ECO:0000256" key="3">
    <source>
        <dbReference type="SAM" id="MobiDB-lite"/>
    </source>
</evidence>
<dbReference type="InterPro" id="IPR005946">
    <property type="entry name" value="Rib-P_diPkinase"/>
</dbReference>
<dbReference type="Gene3D" id="3.40.50.2020">
    <property type="match status" value="2"/>
</dbReference>
<keyword evidence="6" id="KW-1185">Reference proteome</keyword>
<evidence type="ECO:0000256" key="1">
    <source>
        <dbReference type="ARBA" id="ARBA00006478"/>
    </source>
</evidence>
<dbReference type="GO" id="GO:0002189">
    <property type="term" value="C:ribose phosphate diphosphokinase complex"/>
    <property type="evidence" value="ECO:0007669"/>
    <property type="project" value="TreeGrafter"/>
</dbReference>
<dbReference type="InterPro" id="IPR029099">
    <property type="entry name" value="Pribosyltran_N"/>
</dbReference>
<evidence type="ECO:0000313" key="5">
    <source>
        <dbReference type="EMBL" id="CAD5118836.1"/>
    </source>
</evidence>
<dbReference type="SUPFAM" id="SSF53271">
    <property type="entry name" value="PRTase-like"/>
    <property type="match status" value="2"/>
</dbReference>
<dbReference type="GO" id="GO:0005524">
    <property type="term" value="F:ATP binding"/>
    <property type="evidence" value="ECO:0007669"/>
    <property type="project" value="TreeGrafter"/>
</dbReference>
<dbReference type="GO" id="GO:0006015">
    <property type="term" value="P:5-phosphoribose 1-diphosphate biosynthetic process"/>
    <property type="evidence" value="ECO:0007669"/>
    <property type="project" value="TreeGrafter"/>
</dbReference>
<feature type="region of interest" description="Disordered" evidence="3">
    <location>
        <begin position="205"/>
        <end position="224"/>
    </location>
</feature>
<dbReference type="InterPro" id="IPR029057">
    <property type="entry name" value="PRTase-like"/>
</dbReference>
<organism evidence="5 6">
    <name type="scientific">Dimorphilus gyrociliatus</name>
    <dbReference type="NCBI Taxonomy" id="2664684"/>
    <lineage>
        <taxon>Eukaryota</taxon>
        <taxon>Metazoa</taxon>
        <taxon>Spiralia</taxon>
        <taxon>Lophotrochozoa</taxon>
        <taxon>Annelida</taxon>
        <taxon>Polychaeta</taxon>
        <taxon>Polychaeta incertae sedis</taxon>
        <taxon>Dinophilidae</taxon>
        <taxon>Dimorphilus</taxon>
    </lineage>
</organism>
<dbReference type="CDD" id="cd06223">
    <property type="entry name" value="PRTases_typeI"/>
    <property type="match status" value="1"/>
</dbReference>
<dbReference type="AlphaFoldDB" id="A0A7I8VSY7"/>
<keyword evidence="2" id="KW-0545">Nucleotide biosynthesis</keyword>
<dbReference type="PANTHER" id="PTHR10210:SF53">
    <property type="entry name" value="GH23275P"/>
    <property type="match status" value="1"/>
</dbReference>
<evidence type="ECO:0000256" key="2">
    <source>
        <dbReference type="ARBA" id="ARBA00022727"/>
    </source>
</evidence>
<dbReference type="FunFam" id="3.40.50.2020:FF:000024">
    <property type="entry name" value="Putative phosphoribosyl pyrophosphate synthase-associated protein 1"/>
    <property type="match status" value="1"/>
</dbReference>
<proteinExistence type="inferred from homology"/>
<dbReference type="Pfam" id="PF13793">
    <property type="entry name" value="Pribosyltran_N"/>
    <property type="match status" value="1"/>
</dbReference>
<dbReference type="EMBL" id="CAJFCJ010000009">
    <property type="protein sequence ID" value="CAD5118836.1"/>
    <property type="molecule type" value="Genomic_DNA"/>
</dbReference>
<protein>
    <submittedName>
        <fullName evidence="5">DgyrCDS7514</fullName>
    </submittedName>
</protein>
<dbReference type="GO" id="GO:0000287">
    <property type="term" value="F:magnesium ion binding"/>
    <property type="evidence" value="ECO:0007669"/>
    <property type="project" value="InterPro"/>
</dbReference>
<dbReference type="GO" id="GO:0006164">
    <property type="term" value="P:purine nucleotide biosynthetic process"/>
    <property type="evidence" value="ECO:0007669"/>
    <property type="project" value="TreeGrafter"/>
</dbReference>
<dbReference type="NCBIfam" id="TIGR01251">
    <property type="entry name" value="ribP_PPkin"/>
    <property type="match status" value="1"/>
</dbReference>
<dbReference type="GO" id="GO:0004749">
    <property type="term" value="F:ribose phosphate diphosphokinase activity"/>
    <property type="evidence" value="ECO:0007669"/>
    <property type="project" value="TreeGrafter"/>
</dbReference>
<sequence length="363" mass="40668">MAHLPNRSARPPMMLMAGNSHRELAAEIAKKLGTRLCQATVFHKSNRETALEISESVRGKDIFIIQTGTTKDVNNDIMEMLIMAYACKTSSARNIVGVIPYLPYCKQSKMRKRGCIVSKLVASLISRAGFNQIITMDLHQKEIQGFFDCPVDNLRASPFLIQYIRESISDYRNAVIVARNPGAVKRATSYAERLRLTIAVIHGEEKSPESEKDDGRNSPPLPEVEQRRISNFNMEFLPKLQAKEKPPISVVGDVGGRIAILVDDMIDDVQVFVAAAELLRERGAYKIYVMATHGLLSADAPRLIENSPIDEVVVTNTVPHEMQKMQCHKIKTVDISVLLSEAIRRMHNQESMSHLFQNISVDD</sequence>
<comment type="caution">
    <text evidence="5">The sequence shown here is derived from an EMBL/GenBank/DDBJ whole genome shotgun (WGS) entry which is preliminary data.</text>
</comment>
<dbReference type="Pfam" id="PF14572">
    <property type="entry name" value="Pribosyl_synth"/>
    <property type="match status" value="1"/>
</dbReference>
<dbReference type="SMART" id="SM01400">
    <property type="entry name" value="Pribosyltran_N"/>
    <property type="match status" value="1"/>
</dbReference>
<dbReference type="Proteomes" id="UP000549394">
    <property type="component" value="Unassembled WGS sequence"/>
</dbReference>
<gene>
    <name evidence="5" type="ORF">DGYR_LOCUS7152</name>
</gene>
<evidence type="ECO:0000259" key="4">
    <source>
        <dbReference type="Pfam" id="PF13793"/>
    </source>
</evidence>
<reference evidence="5 6" key="1">
    <citation type="submission" date="2020-08" db="EMBL/GenBank/DDBJ databases">
        <authorList>
            <person name="Hejnol A."/>
        </authorList>
    </citation>
    <scope>NUCLEOTIDE SEQUENCE [LARGE SCALE GENOMIC DNA]</scope>
</reference>
<dbReference type="InterPro" id="IPR000836">
    <property type="entry name" value="PRTase_dom"/>
</dbReference>
<evidence type="ECO:0000313" key="6">
    <source>
        <dbReference type="Proteomes" id="UP000549394"/>
    </source>
</evidence>
<dbReference type="PANTHER" id="PTHR10210">
    <property type="entry name" value="RIBOSE-PHOSPHATE DIPHOSPHOKINASE FAMILY MEMBER"/>
    <property type="match status" value="1"/>
</dbReference>
<comment type="similarity">
    <text evidence="1">Belongs to the ribose-phosphate pyrophosphokinase family.</text>
</comment>
<name>A0A7I8VSY7_9ANNE</name>
<feature type="domain" description="Ribose-phosphate pyrophosphokinase N-terminal" evidence="4">
    <location>
        <begin position="13"/>
        <end position="129"/>
    </location>
</feature>
<feature type="compositionally biased region" description="Basic and acidic residues" evidence="3">
    <location>
        <begin position="205"/>
        <end position="216"/>
    </location>
</feature>
<accession>A0A7I8VSY7</accession>